<feature type="compositionally biased region" description="Low complexity" evidence="1">
    <location>
        <begin position="116"/>
        <end position="131"/>
    </location>
</feature>
<evidence type="ECO:0000256" key="1">
    <source>
        <dbReference type="SAM" id="MobiDB-lite"/>
    </source>
</evidence>
<feature type="region of interest" description="Disordered" evidence="1">
    <location>
        <begin position="731"/>
        <end position="750"/>
    </location>
</feature>
<feature type="compositionally biased region" description="Basic and acidic residues" evidence="1">
    <location>
        <begin position="105"/>
        <end position="115"/>
    </location>
</feature>
<protein>
    <submittedName>
        <fullName evidence="2">Uncharacterized protein</fullName>
    </submittedName>
</protein>
<feature type="region of interest" description="Disordered" evidence="1">
    <location>
        <begin position="588"/>
        <end position="669"/>
    </location>
</feature>
<proteinExistence type="predicted"/>
<dbReference type="OrthoDB" id="3920775at2759"/>
<dbReference type="EMBL" id="JAHFXF010000569">
    <property type="protein sequence ID" value="KAG9685505.1"/>
    <property type="molecule type" value="Genomic_DNA"/>
</dbReference>
<feature type="compositionally biased region" description="Acidic residues" evidence="1">
    <location>
        <begin position="601"/>
        <end position="641"/>
    </location>
</feature>
<accession>A0A9P8J544</accession>
<evidence type="ECO:0000313" key="2">
    <source>
        <dbReference type="EMBL" id="KAG9685505.1"/>
    </source>
</evidence>
<feature type="region of interest" description="Disordered" evidence="1">
    <location>
        <begin position="77"/>
        <end position="131"/>
    </location>
</feature>
<feature type="non-terminal residue" evidence="2">
    <location>
        <position position="1"/>
    </location>
</feature>
<feature type="region of interest" description="Disordered" evidence="1">
    <location>
        <begin position="430"/>
        <end position="487"/>
    </location>
</feature>
<reference evidence="2" key="1">
    <citation type="journal article" date="2021" name="J Fungi (Basel)">
        <title>Virulence traits and population genomics of the black yeast Aureobasidium melanogenum.</title>
        <authorList>
            <person name="Cernosa A."/>
            <person name="Sun X."/>
            <person name="Gostincar C."/>
            <person name="Fang C."/>
            <person name="Gunde-Cimerman N."/>
            <person name="Song Z."/>
        </authorList>
    </citation>
    <scope>NUCLEOTIDE SEQUENCE</scope>
    <source>
        <strain evidence="2">EXF-9911</strain>
    </source>
</reference>
<evidence type="ECO:0000313" key="3">
    <source>
        <dbReference type="Proteomes" id="UP000779574"/>
    </source>
</evidence>
<feature type="compositionally biased region" description="Basic and acidic residues" evidence="1">
    <location>
        <begin position="441"/>
        <end position="456"/>
    </location>
</feature>
<gene>
    <name evidence="2" type="ORF">KCU76_g11657</name>
</gene>
<dbReference type="AlphaFoldDB" id="A0A9P8J544"/>
<feature type="compositionally biased region" description="Basic and acidic residues" evidence="1">
    <location>
        <begin position="465"/>
        <end position="475"/>
    </location>
</feature>
<feature type="region of interest" description="Disordered" evidence="1">
    <location>
        <begin position="19"/>
        <end position="51"/>
    </location>
</feature>
<reference evidence="2" key="2">
    <citation type="submission" date="2021-08" db="EMBL/GenBank/DDBJ databases">
        <authorList>
            <person name="Gostincar C."/>
            <person name="Sun X."/>
            <person name="Song Z."/>
            <person name="Gunde-Cimerman N."/>
        </authorList>
    </citation>
    <scope>NUCLEOTIDE SEQUENCE</scope>
    <source>
        <strain evidence="2">EXF-9911</strain>
    </source>
</reference>
<name>A0A9P8J544_AURME</name>
<sequence length="783" mass="88832">MAARLIEFARRRKNLSTFDFDKFRNPEQSNRMNGKRPYGSPRPSPEKGHKRACLENSQVPQVTMFSSTNYVDMASGEEADAEAGPQTDVFANDGSEFQTSPPSAAHDDKLGEDSGHFGSSNPNPGSSPSTNISALIEHETVHRQEGTTAEKASTSIRDRAVGALLTDWPAKAGGLTEDICDLKALKQVMTSQKLNQNHKAMWVSLVQTIIYEPDRKSVLDFLQNTLSGDATLPDSFESRPIVPRQDVLTLREWAVTGSLMVYGEKKERWSAAHFVDLALWVGGPDAGIQAARALKIFGVWNPSGDYNPHFDRKSIRVCQDHRTVLGRIWPEENDGSRLLAWANHYSSTTEQPFDSFVDAHSYLLRQCIGENLKLFPSLARNFAQVGEVSSRIISRAYFDSTLAPILREHFDTNVDLELAYEAAVASQAGSLDRNPVKRVNPGREPRLAISRGDNHRNQGQSRHKLPFDGKFQYDDGKDDSEPELIRGEKPIKQERDIQNEFTPNQIRVSPRRPRVWNRKVTRRCLEIIREVLIEYQTTRLPRREVSRRLQTKYKIYRSTVSIGKKWCKQWRDSTEFKELLDQIRLNINQEEEPYEAGKEADEAEDANETDDEGDEAGDADDADESEDVEDVAEDEVDEVEDAAQIPLEGPVDEQSFMPRRQPRNPQDLNISRLTRGMARTSERITNDLYQQSRDISSDVIAEFIKTRNPRFSHNWREVLGHRTTQDMLVAGREDRPPYPSNNPLVDSPRTHHTRENAQANLYSAHVSNIQSDVDRLKNLAQSQ</sequence>
<dbReference type="Proteomes" id="UP000779574">
    <property type="component" value="Unassembled WGS sequence"/>
</dbReference>
<organism evidence="2 3">
    <name type="scientific">Aureobasidium melanogenum</name>
    <name type="common">Aureobasidium pullulans var. melanogenum</name>
    <dbReference type="NCBI Taxonomy" id="46634"/>
    <lineage>
        <taxon>Eukaryota</taxon>
        <taxon>Fungi</taxon>
        <taxon>Dikarya</taxon>
        <taxon>Ascomycota</taxon>
        <taxon>Pezizomycotina</taxon>
        <taxon>Dothideomycetes</taxon>
        <taxon>Dothideomycetidae</taxon>
        <taxon>Dothideales</taxon>
        <taxon>Saccotheciaceae</taxon>
        <taxon>Aureobasidium</taxon>
    </lineage>
</organism>
<comment type="caution">
    <text evidence="2">The sequence shown here is derived from an EMBL/GenBank/DDBJ whole genome shotgun (WGS) entry which is preliminary data.</text>
</comment>